<comment type="caution">
    <text evidence="1">The sequence shown here is derived from an EMBL/GenBank/DDBJ whole genome shotgun (WGS) entry which is preliminary data.</text>
</comment>
<dbReference type="AlphaFoldDB" id="A0A2P4XW95"/>
<dbReference type="EMBL" id="NCKW01007818">
    <property type="protein sequence ID" value="POM69826.1"/>
    <property type="molecule type" value="Genomic_DNA"/>
</dbReference>
<accession>A0A2P4XW95</accession>
<evidence type="ECO:0000313" key="1">
    <source>
        <dbReference type="EMBL" id="POM69826.1"/>
    </source>
</evidence>
<protein>
    <submittedName>
        <fullName evidence="1">Uncharacterized protein</fullName>
    </submittedName>
</protein>
<reference evidence="1 2" key="1">
    <citation type="journal article" date="2017" name="Genome Biol. Evol.">
        <title>Phytophthora megakarya and P. palmivora, closely related causal agents of cacao black pod rot, underwent increases in genome sizes and gene numbers by different mechanisms.</title>
        <authorList>
            <person name="Ali S.S."/>
            <person name="Shao J."/>
            <person name="Lary D.J."/>
            <person name="Kronmiller B."/>
            <person name="Shen D."/>
            <person name="Strem M.D."/>
            <person name="Amoako-Attah I."/>
            <person name="Akrofi A.Y."/>
            <person name="Begoude B.A."/>
            <person name="Ten Hoopen G.M."/>
            <person name="Coulibaly K."/>
            <person name="Kebe B.I."/>
            <person name="Melnick R.L."/>
            <person name="Guiltinan M.J."/>
            <person name="Tyler B.M."/>
            <person name="Meinhardt L.W."/>
            <person name="Bailey B.A."/>
        </authorList>
    </citation>
    <scope>NUCLEOTIDE SEQUENCE [LARGE SCALE GENOMIC DNA]</scope>
    <source>
        <strain evidence="2">sbr112.9</strain>
    </source>
</reference>
<proteinExistence type="predicted"/>
<dbReference type="OrthoDB" id="120822at2759"/>
<name>A0A2P4XW95_9STRA</name>
<keyword evidence="2" id="KW-1185">Reference proteome</keyword>
<gene>
    <name evidence="1" type="ORF">PHPALM_13863</name>
</gene>
<evidence type="ECO:0000313" key="2">
    <source>
        <dbReference type="Proteomes" id="UP000237271"/>
    </source>
</evidence>
<sequence length="106" mass="12372">MMRYLWCYEAKDDEWHLDDVCDQRVQFQSTYACSVSSTLARQVMKYDYGSEMCEYLCKLFEGREKDTTKLYTQRTLLQRLESASFRPGSDLAALDAGVGDVWRLAL</sequence>
<organism evidence="1 2">
    <name type="scientific">Phytophthora palmivora</name>
    <dbReference type="NCBI Taxonomy" id="4796"/>
    <lineage>
        <taxon>Eukaryota</taxon>
        <taxon>Sar</taxon>
        <taxon>Stramenopiles</taxon>
        <taxon>Oomycota</taxon>
        <taxon>Peronosporomycetes</taxon>
        <taxon>Peronosporales</taxon>
        <taxon>Peronosporaceae</taxon>
        <taxon>Phytophthora</taxon>
    </lineage>
</organism>
<dbReference type="Proteomes" id="UP000237271">
    <property type="component" value="Unassembled WGS sequence"/>
</dbReference>